<name>A0A6C0J2Y9_9ZZZZ</name>
<dbReference type="EMBL" id="MN740292">
    <property type="protein sequence ID" value="QHT98327.1"/>
    <property type="molecule type" value="Genomic_DNA"/>
</dbReference>
<evidence type="ECO:0000313" key="1">
    <source>
        <dbReference type="EMBL" id="QHT98327.1"/>
    </source>
</evidence>
<reference evidence="1" key="1">
    <citation type="journal article" date="2020" name="Nature">
        <title>Giant virus diversity and host interactions through global metagenomics.</title>
        <authorList>
            <person name="Schulz F."/>
            <person name="Roux S."/>
            <person name="Paez-Espino D."/>
            <person name="Jungbluth S."/>
            <person name="Walsh D.A."/>
            <person name="Denef V.J."/>
            <person name="McMahon K.D."/>
            <person name="Konstantinidis K.T."/>
            <person name="Eloe-Fadrosh E.A."/>
            <person name="Kyrpides N.C."/>
            <person name="Woyke T."/>
        </authorList>
    </citation>
    <scope>NUCLEOTIDE SEQUENCE</scope>
    <source>
        <strain evidence="1">GVMAG-M-3300025652-16</strain>
    </source>
</reference>
<sequence>MQYLELKNKAKKQGLRITKTVKGKRVKLTARELRTKIRMNFDNSVKNAQRVIRVCQTIVAPTVVRAGIPPPPPPPPPPQRRAPVVNARRAKLMAELKNVLKKKGMAA</sequence>
<proteinExistence type="predicted"/>
<accession>A0A6C0J2Y9</accession>
<dbReference type="AlphaFoldDB" id="A0A6C0J2Y9"/>
<protein>
    <submittedName>
        <fullName evidence="1">Uncharacterized protein</fullName>
    </submittedName>
</protein>
<organism evidence="1">
    <name type="scientific">viral metagenome</name>
    <dbReference type="NCBI Taxonomy" id="1070528"/>
    <lineage>
        <taxon>unclassified sequences</taxon>
        <taxon>metagenomes</taxon>
        <taxon>organismal metagenomes</taxon>
    </lineage>
</organism>